<keyword evidence="2" id="KW-1185">Reference proteome</keyword>
<proteinExistence type="predicted"/>
<organism evidence="2">
    <name type="scientific">Drosophila persimilis</name>
    <name type="common">Fruit fly</name>
    <dbReference type="NCBI Taxonomy" id="7234"/>
    <lineage>
        <taxon>Eukaryota</taxon>
        <taxon>Metazoa</taxon>
        <taxon>Ecdysozoa</taxon>
        <taxon>Arthropoda</taxon>
        <taxon>Hexapoda</taxon>
        <taxon>Insecta</taxon>
        <taxon>Pterygota</taxon>
        <taxon>Neoptera</taxon>
        <taxon>Endopterygota</taxon>
        <taxon>Diptera</taxon>
        <taxon>Brachycera</taxon>
        <taxon>Muscomorpha</taxon>
        <taxon>Ephydroidea</taxon>
        <taxon>Drosophilidae</taxon>
        <taxon>Drosophila</taxon>
        <taxon>Sophophora</taxon>
    </lineage>
</organism>
<dbReference type="PhylomeDB" id="B4H2V6"/>
<gene>
    <name evidence="1" type="primary">Dper\GL26914</name>
    <name evidence="1" type="ORF">Dper_GL26914</name>
</gene>
<dbReference type="eggNOG" id="ENOG502SA88">
    <property type="taxonomic scope" value="Eukaryota"/>
</dbReference>
<dbReference type="STRING" id="7234.B4H2V6"/>
<dbReference type="Proteomes" id="UP000008744">
    <property type="component" value="Unassembled WGS sequence"/>
</dbReference>
<dbReference type="HOGENOM" id="CLU_128944_0_0_1"/>
<name>B4H2V6_DROPE</name>
<dbReference type="OrthoDB" id="338650at2759"/>
<dbReference type="AlphaFoldDB" id="B4H2V6"/>
<dbReference type="EMBL" id="CH479204">
    <property type="protein sequence ID" value="EDW30673.1"/>
    <property type="molecule type" value="Genomic_DNA"/>
</dbReference>
<sequence length="139" mass="14242">MALFPSSSRPRTLMEQLLARKIEAAAAAAGGAPSTAVMPPSAGEASGSGSPMIAGMALVGAGGGASILSRLRRTDSLDSTSSLGSLAFGEDVCRCDDCLLGIVDLYVISAAEAAKKKKRLFRSFHKDEYGKDLCTVTAS</sequence>
<protein>
    <submittedName>
        <fullName evidence="1">GL26914</fullName>
    </submittedName>
</protein>
<dbReference type="OMA" id="LRYKEAP"/>
<evidence type="ECO:0000313" key="2">
    <source>
        <dbReference type="Proteomes" id="UP000008744"/>
    </source>
</evidence>
<accession>B4H2V6</accession>
<evidence type="ECO:0000313" key="1">
    <source>
        <dbReference type="EMBL" id="EDW30673.1"/>
    </source>
</evidence>
<reference evidence="1 2" key="1">
    <citation type="journal article" date="2007" name="Nature">
        <title>Evolution of genes and genomes on the Drosophila phylogeny.</title>
        <authorList>
            <consortium name="Drosophila 12 Genomes Consortium"/>
            <person name="Clark A.G."/>
            <person name="Eisen M.B."/>
            <person name="Smith D.R."/>
            <person name="Bergman C.M."/>
            <person name="Oliver B."/>
            <person name="Markow T.A."/>
            <person name="Kaufman T.C."/>
            <person name="Kellis M."/>
            <person name="Gelbart W."/>
            <person name="Iyer V.N."/>
            <person name="Pollard D.A."/>
            <person name="Sackton T.B."/>
            <person name="Larracuente A.M."/>
            <person name="Singh N.D."/>
            <person name="Abad J.P."/>
            <person name="Abt D.N."/>
            <person name="Adryan B."/>
            <person name="Aguade M."/>
            <person name="Akashi H."/>
            <person name="Anderson W.W."/>
            <person name="Aquadro C.F."/>
            <person name="Ardell D.H."/>
            <person name="Arguello R."/>
            <person name="Artieri C.G."/>
            <person name="Barbash D.A."/>
            <person name="Barker D."/>
            <person name="Barsanti P."/>
            <person name="Batterham P."/>
            <person name="Batzoglou S."/>
            <person name="Begun D."/>
            <person name="Bhutkar A."/>
            <person name="Blanco E."/>
            <person name="Bosak S.A."/>
            <person name="Bradley R.K."/>
            <person name="Brand A.D."/>
            <person name="Brent M.R."/>
            <person name="Brooks A.N."/>
            <person name="Brown R.H."/>
            <person name="Butlin R.K."/>
            <person name="Caggese C."/>
            <person name="Calvi B.R."/>
            <person name="Bernardo de Carvalho A."/>
            <person name="Caspi A."/>
            <person name="Castrezana S."/>
            <person name="Celniker S.E."/>
            <person name="Chang J.L."/>
            <person name="Chapple C."/>
            <person name="Chatterji S."/>
            <person name="Chinwalla A."/>
            <person name="Civetta A."/>
            <person name="Clifton S.W."/>
            <person name="Comeron J.M."/>
            <person name="Costello J.C."/>
            <person name="Coyne J.A."/>
            <person name="Daub J."/>
            <person name="David R.G."/>
            <person name="Delcher A.L."/>
            <person name="Delehaunty K."/>
            <person name="Do C.B."/>
            <person name="Ebling H."/>
            <person name="Edwards K."/>
            <person name="Eickbush T."/>
            <person name="Evans J.D."/>
            <person name="Filipski A."/>
            <person name="Findeiss S."/>
            <person name="Freyhult E."/>
            <person name="Fulton L."/>
            <person name="Fulton R."/>
            <person name="Garcia A.C."/>
            <person name="Gardiner A."/>
            <person name="Garfield D.A."/>
            <person name="Garvin B.E."/>
            <person name="Gibson G."/>
            <person name="Gilbert D."/>
            <person name="Gnerre S."/>
            <person name="Godfrey J."/>
            <person name="Good R."/>
            <person name="Gotea V."/>
            <person name="Gravely B."/>
            <person name="Greenberg A.J."/>
            <person name="Griffiths-Jones S."/>
            <person name="Gross S."/>
            <person name="Guigo R."/>
            <person name="Gustafson E.A."/>
            <person name="Haerty W."/>
            <person name="Hahn M.W."/>
            <person name="Halligan D.L."/>
            <person name="Halpern A.L."/>
            <person name="Halter G.M."/>
            <person name="Han M.V."/>
            <person name="Heger A."/>
            <person name="Hillier L."/>
            <person name="Hinrichs A.S."/>
            <person name="Holmes I."/>
            <person name="Hoskins R.A."/>
            <person name="Hubisz M.J."/>
            <person name="Hultmark D."/>
            <person name="Huntley M.A."/>
            <person name="Jaffe D.B."/>
            <person name="Jagadeeshan S."/>
            <person name="Jeck W.R."/>
            <person name="Johnson J."/>
            <person name="Jones C.D."/>
            <person name="Jordan W.C."/>
            <person name="Karpen G.H."/>
            <person name="Kataoka E."/>
            <person name="Keightley P.D."/>
            <person name="Kheradpour P."/>
            <person name="Kirkness E.F."/>
            <person name="Koerich L.B."/>
            <person name="Kristiansen K."/>
            <person name="Kudrna D."/>
            <person name="Kulathinal R.J."/>
            <person name="Kumar S."/>
            <person name="Kwok R."/>
            <person name="Lander E."/>
            <person name="Langley C.H."/>
            <person name="Lapoint R."/>
            <person name="Lazzaro B.P."/>
            <person name="Lee S.J."/>
            <person name="Levesque L."/>
            <person name="Li R."/>
            <person name="Lin C.F."/>
            <person name="Lin M.F."/>
            <person name="Lindblad-Toh K."/>
            <person name="Llopart A."/>
            <person name="Long M."/>
            <person name="Low L."/>
            <person name="Lozovsky E."/>
            <person name="Lu J."/>
            <person name="Luo M."/>
            <person name="Machado C.A."/>
            <person name="Makalowski W."/>
            <person name="Marzo M."/>
            <person name="Matsuda M."/>
            <person name="Matzkin L."/>
            <person name="McAllister B."/>
            <person name="McBride C.S."/>
            <person name="McKernan B."/>
            <person name="McKernan K."/>
            <person name="Mendez-Lago M."/>
            <person name="Minx P."/>
            <person name="Mollenhauer M.U."/>
            <person name="Montooth K."/>
            <person name="Mount S.M."/>
            <person name="Mu X."/>
            <person name="Myers E."/>
            <person name="Negre B."/>
            <person name="Newfeld S."/>
            <person name="Nielsen R."/>
            <person name="Noor M.A."/>
            <person name="O'Grady P."/>
            <person name="Pachter L."/>
            <person name="Papaceit M."/>
            <person name="Parisi M.J."/>
            <person name="Parisi M."/>
            <person name="Parts L."/>
            <person name="Pedersen J.S."/>
            <person name="Pesole G."/>
            <person name="Phillippy A.M."/>
            <person name="Ponting C.P."/>
            <person name="Pop M."/>
            <person name="Porcelli D."/>
            <person name="Powell J.R."/>
            <person name="Prohaska S."/>
            <person name="Pruitt K."/>
            <person name="Puig M."/>
            <person name="Quesneville H."/>
            <person name="Ram K.R."/>
            <person name="Rand D."/>
            <person name="Rasmussen M.D."/>
            <person name="Reed L.K."/>
            <person name="Reenan R."/>
            <person name="Reily A."/>
            <person name="Remington K.A."/>
            <person name="Rieger T.T."/>
            <person name="Ritchie M.G."/>
            <person name="Robin C."/>
            <person name="Rogers Y.H."/>
            <person name="Rohde C."/>
            <person name="Rozas J."/>
            <person name="Rubenfield M.J."/>
            <person name="Ruiz A."/>
            <person name="Russo S."/>
            <person name="Salzberg S.L."/>
            <person name="Sanchez-Gracia A."/>
            <person name="Saranga D.J."/>
            <person name="Sato H."/>
            <person name="Schaeffer S.W."/>
            <person name="Schatz M.C."/>
            <person name="Schlenke T."/>
            <person name="Schwartz R."/>
            <person name="Segarra C."/>
            <person name="Singh R.S."/>
            <person name="Sirot L."/>
            <person name="Sirota M."/>
            <person name="Sisneros N.B."/>
            <person name="Smith C.D."/>
            <person name="Smith T.F."/>
            <person name="Spieth J."/>
            <person name="Stage D.E."/>
            <person name="Stark A."/>
            <person name="Stephan W."/>
            <person name="Strausberg R.L."/>
            <person name="Strempel S."/>
            <person name="Sturgill D."/>
            <person name="Sutton G."/>
            <person name="Sutton G.G."/>
            <person name="Tao W."/>
            <person name="Teichmann S."/>
            <person name="Tobari Y.N."/>
            <person name="Tomimura Y."/>
            <person name="Tsolas J.M."/>
            <person name="Valente V.L."/>
            <person name="Venter E."/>
            <person name="Venter J.C."/>
            <person name="Vicario S."/>
            <person name="Vieira F.G."/>
            <person name="Vilella A.J."/>
            <person name="Villasante A."/>
            <person name="Walenz B."/>
            <person name="Wang J."/>
            <person name="Wasserman M."/>
            <person name="Watts T."/>
            <person name="Wilson D."/>
            <person name="Wilson R.K."/>
            <person name="Wing R.A."/>
            <person name="Wolfner M.F."/>
            <person name="Wong A."/>
            <person name="Wong G.K."/>
            <person name="Wu C.I."/>
            <person name="Wu G."/>
            <person name="Yamamoto D."/>
            <person name="Yang H.P."/>
            <person name="Yang S.P."/>
            <person name="Yorke J.A."/>
            <person name="Yoshida K."/>
            <person name="Zdobnov E."/>
            <person name="Zhang P."/>
            <person name="Zhang Y."/>
            <person name="Zimin A.V."/>
            <person name="Baldwin J."/>
            <person name="Abdouelleil A."/>
            <person name="Abdulkadir J."/>
            <person name="Abebe A."/>
            <person name="Abera B."/>
            <person name="Abreu J."/>
            <person name="Acer S.C."/>
            <person name="Aftuck L."/>
            <person name="Alexander A."/>
            <person name="An P."/>
            <person name="Anderson E."/>
            <person name="Anderson S."/>
            <person name="Arachi H."/>
            <person name="Azer M."/>
            <person name="Bachantsang P."/>
            <person name="Barry A."/>
            <person name="Bayul T."/>
            <person name="Berlin A."/>
            <person name="Bessette D."/>
            <person name="Bloom T."/>
            <person name="Blye J."/>
            <person name="Boguslavskiy L."/>
            <person name="Bonnet C."/>
            <person name="Boukhgalter B."/>
            <person name="Bourzgui I."/>
            <person name="Brown A."/>
            <person name="Cahill P."/>
            <person name="Channer S."/>
            <person name="Cheshatsang Y."/>
            <person name="Chuda L."/>
            <person name="Citroen M."/>
            <person name="Collymore A."/>
            <person name="Cooke P."/>
            <person name="Costello M."/>
            <person name="D'Aco K."/>
            <person name="Daza R."/>
            <person name="De Haan G."/>
            <person name="DeGray S."/>
            <person name="DeMaso C."/>
            <person name="Dhargay N."/>
            <person name="Dooley K."/>
            <person name="Dooley E."/>
            <person name="Doricent M."/>
            <person name="Dorje P."/>
            <person name="Dorjee K."/>
            <person name="Dupes A."/>
            <person name="Elong R."/>
            <person name="Falk J."/>
            <person name="Farina A."/>
            <person name="Faro S."/>
            <person name="Ferguson D."/>
            <person name="Fisher S."/>
            <person name="Foley C.D."/>
            <person name="Franke A."/>
            <person name="Friedrich D."/>
            <person name="Gadbois L."/>
            <person name="Gearin G."/>
            <person name="Gearin C.R."/>
            <person name="Giannoukos G."/>
            <person name="Goode T."/>
            <person name="Graham J."/>
            <person name="Grandbois E."/>
            <person name="Grewal S."/>
            <person name="Gyaltsen K."/>
            <person name="Hafez N."/>
            <person name="Hagos B."/>
            <person name="Hall J."/>
            <person name="Henson C."/>
            <person name="Hollinger A."/>
            <person name="Honan T."/>
            <person name="Huard M.D."/>
            <person name="Hughes L."/>
            <person name="Hurhula B."/>
            <person name="Husby M.E."/>
            <person name="Kamat A."/>
            <person name="Kanga B."/>
            <person name="Kashin S."/>
            <person name="Khazanovich D."/>
            <person name="Kisner P."/>
            <person name="Lance K."/>
            <person name="Lara M."/>
            <person name="Lee W."/>
            <person name="Lennon N."/>
            <person name="Letendre F."/>
            <person name="LeVine R."/>
            <person name="Lipovsky A."/>
            <person name="Liu X."/>
            <person name="Liu J."/>
            <person name="Liu S."/>
            <person name="Lokyitsang T."/>
            <person name="Lokyitsang Y."/>
            <person name="Lubonja R."/>
            <person name="Lui A."/>
            <person name="MacDonald P."/>
            <person name="Magnisalis V."/>
            <person name="Maru K."/>
            <person name="Matthews C."/>
            <person name="McCusker W."/>
            <person name="McDonough S."/>
            <person name="Mehta T."/>
            <person name="Meldrim J."/>
            <person name="Meneus L."/>
            <person name="Mihai O."/>
            <person name="Mihalev A."/>
            <person name="Mihova T."/>
            <person name="Mittelman R."/>
            <person name="Mlenga V."/>
            <person name="Montmayeur A."/>
            <person name="Mulrain L."/>
            <person name="Navidi A."/>
            <person name="Naylor J."/>
            <person name="Negash T."/>
            <person name="Nguyen T."/>
            <person name="Nguyen N."/>
            <person name="Nicol R."/>
            <person name="Norbu C."/>
            <person name="Norbu N."/>
            <person name="Novod N."/>
            <person name="O'Neill B."/>
            <person name="Osman S."/>
            <person name="Markiewicz E."/>
            <person name="Oyono O.L."/>
            <person name="Patti C."/>
            <person name="Phunkhang P."/>
            <person name="Pierre F."/>
            <person name="Priest M."/>
            <person name="Raghuraman S."/>
            <person name="Rege F."/>
            <person name="Reyes R."/>
            <person name="Rise C."/>
            <person name="Rogov P."/>
            <person name="Ross K."/>
            <person name="Ryan E."/>
            <person name="Settipalli S."/>
            <person name="Shea T."/>
            <person name="Sherpa N."/>
            <person name="Shi L."/>
            <person name="Shih D."/>
            <person name="Sparrow T."/>
            <person name="Spaulding J."/>
            <person name="Stalker J."/>
            <person name="Stange-Thomann N."/>
            <person name="Stavropoulos S."/>
            <person name="Stone C."/>
            <person name="Strader C."/>
            <person name="Tesfaye S."/>
            <person name="Thomson T."/>
            <person name="Thoulutsang Y."/>
            <person name="Thoulutsang D."/>
            <person name="Topham K."/>
            <person name="Topping I."/>
            <person name="Tsamla T."/>
            <person name="Vassiliev H."/>
            <person name="Vo A."/>
            <person name="Wangchuk T."/>
            <person name="Wangdi T."/>
            <person name="Weiand M."/>
            <person name="Wilkinson J."/>
            <person name="Wilson A."/>
            <person name="Yadav S."/>
            <person name="Young G."/>
            <person name="Yu Q."/>
            <person name="Zembek L."/>
            <person name="Zhong D."/>
            <person name="Zimmer A."/>
            <person name="Zwirko Z."/>
            <person name="Jaffe D.B."/>
            <person name="Alvarez P."/>
            <person name="Brockman W."/>
            <person name="Butler J."/>
            <person name="Chin C."/>
            <person name="Gnerre S."/>
            <person name="Grabherr M."/>
            <person name="Kleber M."/>
            <person name="Mauceli E."/>
            <person name="MacCallum I."/>
        </authorList>
    </citation>
    <scope>NUCLEOTIDE SEQUENCE [LARGE SCALE GENOMIC DNA]</scope>
    <source>
        <strain evidence="2">MSH-3 / Tucson 14011-0111.49</strain>
    </source>
</reference>